<feature type="compositionally biased region" description="Basic and acidic residues" evidence="2">
    <location>
        <begin position="169"/>
        <end position="188"/>
    </location>
</feature>
<organism evidence="3 4">
    <name type="scientific">Phlebiopsis gigantea (strain 11061_1 CR5-6)</name>
    <name type="common">White-rot fungus</name>
    <name type="synonym">Peniophora gigantea</name>
    <dbReference type="NCBI Taxonomy" id="745531"/>
    <lineage>
        <taxon>Eukaryota</taxon>
        <taxon>Fungi</taxon>
        <taxon>Dikarya</taxon>
        <taxon>Basidiomycota</taxon>
        <taxon>Agaricomycotina</taxon>
        <taxon>Agaricomycetes</taxon>
        <taxon>Polyporales</taxon>
        <taxon>Phanerochaetaceae</taxon>
        <taxon>Phlebiopsis</taxon>
    </lineage>
</organism>
<feature type="coiled-coil region" evidence="1">
    <location>
        <begin position="36"/>
        <end position="66"/>
    </location>
</feature>
<keyword evidence="4" id="KW-1185">Reference proteome</keyword>
<sequence length="226" mass="27553">MYPYYHSYDLPASTPRYVYSPSSAYGRPDPTYWQALAEEEAARRQYQQALREQEDARNRAARARLARQVFESPYESPSYDSYLAEDDDSSYGYGPRTGRAAYLDNPYLSPQQQRAYLRERQRSEQQRRLEALEREREKERQRIVALEEERKRRLLEEERRRRIMLEEEERQRRREEERQRREDDEYLRRQASPTFSPLDELLGFRPSRFMPPEMVRLLYIGRVCRC</sequence>
<dbReference type="AlphaFoldDB" id="A0A0C3S017"/>
<dbReference type="EMBL" id="KN840694">
    <property type="protein sequence ID" value="KIP02187.1"/>
    <property type="molecule type" value="Genomic_DNA"/>
</dbReference>
<feature type="region of interest" description="Disordered" evidence="2">
    <location>
        <begin position="76"/>
        <end position="108"/>
    </location>
</feature>
<name>A0A0C3S017_PHLG1</name>
<dbReference type="STRING" id="745531.A0A0C3S017"/>
<protein>
    <submittedName>
        <fullName evidence="3">Uncharacterized protein</fullName>
    </submittedName>
</protein>
<evidence type="ECO:0000313" key="4">
    <source>
        <dbReference type="Proteomes" id="UP000053257"/>
    </source>
</evidence>
<proteinExistence type="predicted"/>
<feature type="region of interest" description="Disordered" evidence="2">
    <location>
        <begin position="169"/>
        <end position="189"/>
    </location>
</feature>
<dbReference type="Proteomes" id="UP000053257">
    <property type="component" value="Unassembled WGS sequence"/>
</dbReference>
<dbReference type="HOGENOM" id="CLU_1225163_0_0_1"/>
<keyword evidence="1" id="KW-0175">Coiled coil</keyword>
<accession>A0A0C3S017</accession>
<evidence type="ECO:0000256" key="1">
    <source>
        <dbReference type="SAM" id="Coils"/>
    </source>
</evidence>
<evidence type="ECO:0000256" key="2">
    <source>
        <dbReference type="SAM" id="MobiDB-lite"/>
    </source>
</evidence>
<gene>
    <name evidence="3" type="ORF">PHLGIDRAFT_305846</name>
</gene>
<evidence type="ECO:0000313" key="3">
    <source>
        <dbReference type="EMBL" id="KIP02187.1"/>
    </source>
</evidence>
<reference evidence="3 4" key="1">
    <citation type="journal article" date="2014" name="PLoS Genet.">
        <title>Analysis of the Phlebiopsis gigantea genome, transcriptome and secretome provides insight into its pioneer colonization strategies of wood.</title>
        <authorList>
            <person name="Hori C."/>
            <person name="Ishida T."/>
            <person name="Igarashi K."/>
            <person name="Samejima M."/>
            <person name="Suzuki H."/>
            <person name="Master E."/>
            <person name="Ferreira P."/>
            <person name="Ruiz-Duenas F.J."/>
            <person name="Held B."/>
            <person name="Canessa P."/>
            <person name="Larrondo L.F."/>
            <person name="Schmoll M."/>
            <person name="Druzhinina I.S."/>
            <person name="Kubicek C.P."/>
            <person name="Gaskell J.A."/>
            <person name="Kersten P."/>
            <person name="St John F."/>
            <person name="Glasner J."/>
            <person name="Sabat G."/>
            <person name="Splinter BonDurant S."/>
            <person name="Syed K."/>
            <person name="Yadav J."/>
            <person name="Mgbeahuruike A.C."/>
            <person name="Kovalchuk A."/>
            <person name="Asiegbu F.O."/>
            <person name="Lackner G."/>
            <person name="Hoffmeister D."/>
            <person name="Rencoret J."/>
            <person name="Gutierrez A."/>
            <person name="Sun H."/>
            <person name="Lindquist E."/>
            <person name="Barry K."/>
            <person name="Riley R."/>
            <person name="Grigoriev I.V."/>
            <person name="Henrissat B."/>
            <person name="Kues U."/>
            <person name="Berka R.M."/>
            <person name="Martinez A.T."/>
            <person name="Covert S.F."/>
            <person name="Blanchette R.A."/>
            <person name="Cullen D."/>
        </authorList>
    </citation>
    <scope>NUCLEOTIDE SEQUENCE [LARGE SCALE GENOMIC DNA]</scope>
    <source>
        <strain evidence="3 4">11061_1 CR5-6</strain>
    </source>
</reference>